<dbReference type="eggNOG" id="arCOG02335">
    <property type="taxonomic scope" value="Archaea"/>
</dbReference>
<proteinExistence type="predicted"/>
<keyword evidence="8" id="KW-0472">Membrane</keyword>
<evidence type="ECO:0000256" key="4">
    <source>
        <dbReference type="ARBA" id="ARBA00022679"/>
    </source>
</evidence>
<dbReference type="EC" id="2.7.13.3" evidence="2"/>
<dbReference type="Gene3D" id="3.30.565.10">
    <property type="entry name" value="Histidine kinase-like ATPase, C-terminal domain"/>
    <property type="match status" value="1"/>
</dbReference>
<keyword evidence="4" id="KW-0808">Transferase</keyword>
<feature type="transmembrane region" description="Helical" evidence="8">
    <location>
        <begin position="41"/>
        <end position="59"/>
    </location>
</feature>
<keyword evidence="8" id="KW-1133">Transmembrane helix</keyword>
<evidence type="ECO:0000313" key="10">
    <source>
        <dbReference type="EMBL" id="ABS55526.1"/>
    </source>
</evidence>
<dbReference type="KEGG" id="mbn:Mboo_1008"/>
<keyword evidence="6 10" id="KW-0418">Kinase</keyword>
<keyword evidence="11" id="KW-1185">Reference proteome</keyword>
<dbReference type="OrthoDB" id="8127at2157"/>
<dbReference type="InterPro" id="IPR011495">
    <property type="entry name" value="Sig_transdc_His_kin_sub2_dim/P"/>
</dbReference>
<evidence type="ECO:0000256" key="3">
    <source>
        <dbReference type="ARBA" id="ARBA00022553"/>
    </source>
</evidence>
<dbReference type="SUPFAM" id="SSF55874">
    <property type="entry name" value="ATPase domain of HSP90 chaperone/DNA topoisomerase II/histidine kinase"/>
    <property type="match status" value="1"/>
</dbReference>
<keyword evidence="7" id="KW-0067">ATP-binding</keyword>
<keyword evidence="8" id="KW-0812">Transmembrane</keyword>
<feature type="transmembrane region" description="Helical" evidence="8">
    <location>
        <begin position="15"/>
        <end position="34"/>
    </location>
</feature>
<organism evidence="10 11">
    <name type="scientific">Methanoregula boonei (strain DSM 21154 / JCM 14090 / 6A8)</name>
    <dbReference type="NCBI Taxonomy" id="456442"/>
    <lineage>
        <taxon>Archaea</taxon>
        <taxon>Methanobacteriati</taxon>
        <taxon>Methanobacteriota</taxon>
        <taxon>Stenosarchaea group</taxon>
        <taxon>Methanomicrobia</taxon>
        <taxon>Methanomicrobiales</taxon>
        <taxon>Methanoregulaceae</taxon>
        <taxon>Methanoregula</taxon>
    </lineage>
</organism>
<dbReference type="InterPro" id="IPR003594">
    <property type="entry name" value="HATPase_dom"/>
</dbReference>
<dbReference type="Pfam" id="PF02518">
    <property type="entry name" value="HATPase_c"/>
    <property type="match status" value="1"/>
</dbReference>
<dbReference type="AlphaFoldDB" id="A7I715"/>
<protein>
    <recommendedName>
        <fullName evidence="2">histidine kinase</fullName>
        <ecNumber evidence="2">2.7.13.3</ecNumber>
    </recommendedName>
</protein>
<evidence type="ECO:0000256" key="6">
    <source>
        <dbReference type="ARBA" id="ARBA00022777"/>
    </source>
</evidence>
<dbReference type="PANTHER" id="PTHR41523">
    <property type="entry name" value="TWO-COMPONENT SYSTEM SENSOR PROTEIN"/>
    <property type="match status" value="1"/>
</dbReference>
<dbReference type="PROSITE" id="PS50109">
    <property type="entry name" value="HIS_KIN"/>
    <property type="match status" value="1"/>
</dbReference>
<dbReference type="Proteomes" id="UP000002408">
    <property type="component" value="Chromosome"/>
</dbReference>
<dbReference type="STRING" id="456442.Mboo_1008"/>
<feature type="transmembrane region" description="Helical" evidence="8">
    <location>
        <begin position="71"/>
        <end position="89"/>
    </location>
</feature>
<evidence type="ECO:0000256" key="8">
    <source>
        <dbReference type="SAM" id="Phobius"/>
    </source>
</evidence>
<keyword evidence="5" id="KW-0547">Nucleotide-binding</keyword>
<keyword evidence="3" id="KW-0597">Phosphoprotein</keyword>
<gene>
    <name evidence="10" type="ordered locus">Mboo_1008</name>
</gene>
<dbReference type="GO" id="GO:0005524">
    <property type="term" value="F:ATP binding"/>
    <property type="evidence" value="ECO:0007669"/>
    <property type="project" value="UniProtKB-KW"/>
</dbReference>
<evidence type="ECO:0000256" key="1">
    <source>
        <dbReference type="ARBA" id="ARBA00000085"/>
    </source>
</evidence>
<name>A7I715_METB6</name>
<evidence type="ECO:0000313" key="11">
    <source>
        <dbReference type="Proteomes" id="UP000002408"/>
    </source>
</evidence>
<dbReference type="SMART" id="SM00387">
    <property type="entry name" value="HATPase_c"/>
    <property type="match status" value="1"/>
</dbReference>
<reference evidence="11" key="1">
    <citation type="journal article" date="2015" name="Microbiology">
        <title>Genome of Methanoregula boonei 6A8 reveals adaptations to oligotrophic peatland environments.</title>
        <authorList>
            <person name="Braeuer S."/>
            <person name="Cadillo-Quiroz H."/>
            <person name="Kyrpides N."/>
            <person name="Woyke T."/>
            <person name="Goodwin L."/>
            <person name="Detter C."/>
            <person name="Podell S."/>
            <person name="Yavitt J.B."/>
            <person name="Zinder S.H."/>
        </authorList>
    </citation>
    <scope>NUCLEOTIDE SEQUENCE [LARGE SCALE GENOMIC DNA]</scope>
    <source>
        <strain evidence="11">DSM 21154 / JCM 14090 / 6A8</strain>
    </source>
</reference>
<accession>A7I715</accession>
<evidence type="ECO:0000256" key="5">
    <source>
        <dbReference type="ARBA" id="ARBA00022741"/>
    </source>
</evidence>
<dbReference type="Gene3D" id="3.30.450.20">
    <property type="entry name" value="PAS domain"/>
    <property type="match status" value="1"/>
</dbReference>
<evidence type="ECO:0000256" key="7">
    <source>
        <dbReference type="ARBA" id="ARBA00022840"/>
    </source>
</evidence>
<evidence type="ECO:0000259" key="9">
    <source>
        <dbReference type="PROSITE" id="PS50109"/>
    </source>
</evidence>
<feature type="domain" description="Histidine kinase" evidence="9">
    <location>
        <begin position="154"/>
        <end position="347"/>
    </location>
</feature>
<comment type="catalytic activity">
    <reaction evidence="1">
        <text>ATP + protein L-histidine = ADP + protein N-phospho-L-histidine.</text>
        <dbReference type="EC" id="2.7.13.3"/>
    </reaction>
</comment>
<sequence>MVYDMILISDPDIPVAVNLLMCIGIVIVSVWGYLRIKRFTPLYFGCAYTLFAVSHVLLLAESGQVPGLEFFILRTAGYAFVVFGLFAILTDIIHRTKTEEELARLTAQLEDRVLERTAELARSNDALISEVCQRTIAEERLKLILHEKDVLIKEIHHRVKNNLQVIVSLLYLQAKATGDPTCAAALLDSQTRIKSMALIHENLYQSGDFSSVDLDRYLRNLAGNLMVAYGTDPGGIRVITEAEDVRVTVTTAIPLGLIANELIANALKYAFAGRDCGEITLTAKKERAQITLAITDNGRGIPPNLDWEHTPSLGFNLVRMLVRQLKGAITLDRTQGTAFVITVPCEG</sequence>
<dbReference type="PANTHER" id="PTHR41523:SF8">
    <property type="entry name" value="ETHYLENE RESPONSE SENSOR PROTEIN"/>
    <property type="match status" value="1"/>
</dbReference>
<evidence type="ECO:0000256" key="2">
    <source>
        <dbReference type="ARBA" id="ARBA00012438"/>
    </source>
</evidence>
<dbReference type="GO" id="GO:0004673">
    <property type="term" value="F:protein histidine kinase activity"/>
    <property type="evidence" value="ECO:0007669"/>
    <property type="project" value="UniProtKB-EC"/>
</dbReference>
<dbReference type="InterPro" id="IPR005467">
    <property type="entry name" value="His_kinase_dom"/>
</dbReference>
<dbReference type="EMBL" id="CP000780">
    <property type="protein sequence ID" value="ABS55526.1"/>
    <property type="molecule type" value="Genomic_DNA"/>
</dbReference>
<dbReference type="GeneID" id="5411744"/>
<dbReference type="HOGENOM" id="CLU_798348_0_0_2"/>
<dbReference type="Pfam" id="PF07568">
    <property type="entry name" value="HisKA_2"/>
    <property type="match status" value="1"/>
</dbReference>
<dbReference type="RefSeq" id="WP_012106553.1">
    <property type="nucleotide sequence ID" value="NC_009712.1"/>
</dbReference>
<dbReference type="InterPro" id="IPR036890">
    <property type="entry name" value="HATPase_C_sf"/>
</dbReference>